<evidence type="ECO:0000313" key="2">
    <source>
        <dbReference type="WBParaSite" id="Hba_04416"/>
    </source>
</evidence>
<sequence length="22" mass="2828">MLWMFFVYNFINVYFSTQNILH</sequence>
<protein>
    <submittedName>
        <fullName evidence="2">Uncharacterized protein</fullName>
    </submittedName>
</protein>
<proteinExistence type="predicted"/>
<evidence type="ECO:0000313" key="1">
    <source>
        <dbReference type="Proteomes" id="UP000095283"/>
    </source>
</evidence>
<keyword evidence="1" id="KW-1185">Reference proteome</keyword>
<dbReference type="Proteomes" id="UP000095283">
    <property type="component" value="Unplaced"/>
</dbReference>
<name>A0A1I7WHI0_HETBA</name>
<reference evidence="2" key="1">
    <citation type="submission" date="2016-11" db="UniProtKB">
        <authorList>
            <consortium name="WormBaseParasite"/>
        </authorList>
    </citation>
    <scope>IDENTIFICATION</scope>
</reference>
<dbReference type="AlphaFoldDB" id="A0A1I7WHI0"/>
<accession>A0A1I7WHI0</accession>
<organism evidence="1 2">
    <name type="scientific">Heterorhabditis bacteriophora</name>
    <name type="common">Entomopathogenic nematode worm</name>
    <dbReference type="NCBI Taxonomy" id="37862"/>
    <lineage>
        <taxon>Eukaryota</taxon>
        <taxon>Metazoa</taxon>
        <taxon>Ecdysozoa</taxon>
        <taxon>Nematoda</taxon>
        <taxon>Chromadorea</taxon>
        <taxon>Rhabditida</taxon>
        <taxon>Rhabditina</taxon>
        <taxon>Rhabditomorpha</taxon>
        <taxon>Strongyloidea</taxon>
        <taxon>Heterorhabditidae</taxon>
        <taxon>Heterorhabditis</taxon>
    </lineage>
</organism>
<dbReference type="WBParaSite" id="Hba_04416">
    <property type="protein sequence ID" value="Hba_04416"/>
    <property type="gene ID" value="Hba_04416"/>
</dbReference>